<name>U9TVI5_RHIID</name>
<feature type="region of interest" description="Disordered" evidence="1">
    <location>
        <begin position="11"/>
        <end position="42"/>
    </location>
</feature>
<evidence type="ECO:0000313" key="2">
    <source>
        <dbReference type="EMBL" id="ESA10353.1"/>
    </source>
</evidence>
<evidence type="ECO:0000256" key="1">
    <source>
        <dbReference type="SAM" id="MobiDB-lite"/>
    </source>
</evidence>
<dbReference type="EMBL" id="KI287196">
    <property type="protein sequence ID" value="ESA10353.1"/>
    <property type="molecule type" value="Genomic_DNA"/>
</dbReference>
<sequence>MAKIPILKIQKLKNPKSKIPNPDRSKSTKLKIPKSKNPDSFNAARKSTCKILTYRDFDLSGF</sequence>
<reference evidence="2" key="1">
    <citation type="submission" date="2013-07" db="EMBL/GenBank/DDBJ databases">
        <title>The genome of an arbuscular mycorrhizal fungus provides insights into the evolution of the oldest plant symbiosis.</title>
        <authorList>
            <consortium name="DOE Joint Genome Institute"/>
            <person name="Tisserant E."/>
            <person name="Malbreil M."/>
            <person name="Kuo A."/>
            <person name="Kohler A."/>
            <person name="Symeonidi A."/>
            <person name="Balestrini R."/>
            <person name="Charron P."/>
            <person name="Duensing N."/>
            <person name="Frei-dit-Frey N."/>
            <person name="Gianinazzi-Pearson V."/>
            <person name="Gilbert B."/>
            <person name="Handa Y."/>
            <person name="Hijri M."/>
            <person name="Kaul R."/>
            <person name="Kawaguchi M."/>
            <person name="Krajinski F."/>
            <person name="Lammers P."/>
            <person name="Lapierre D."/>
            <person name="Masclaux F.G."/>
            <person name="Murat C."/>
            <person name="Morin E."/>
            <person name="Ndikumana S."/>
            <person name="Pagni M."/>
            <person name="Petitpierre D."/>
            <person name="Requena N."/>
            <person name="Rosikiewicz P."/>
            <person name="Riley R."/>
            <person name="Saito K."/>
            <person name="San Clemente H."/>
            <person name="Shapiro H."/>
            <person name="van Tuinen D."/>
            <person name="Becard G."/>
            <person name="Bonfante P."/>
            <person name="Paszkowski U."/>
            <person name="Shachar-Hill Y."/>
            <person name="Young J.P."/>
            <person name="Sanders I.R."/>
            <person name="Henrissat B."/>
            <person name="Rensing S.A."/>
            <person name="Grigoriev I.V."/>
            <person name="Corradi N."/>
            <person name="Roux C."/>
            <person name="Martin F."/>
        </authorList>
    </citation>
    <scope>NUCLEOTIDE SEQUENCE</scope>
    <source>
        <strain evidence="2">DAOM 197198</strain>
    </source>
</reference>
<organism evidence="2">
    <name type="scientific">Rhizophagus irregularis (strain DAOM 181602 / DAOM 197198 / MUCL 43194)</name>
    <name type="common">Arbuscular mycorrhizal fungus</name>
    <name type="synonym">Glomus intraradices</name>
    <dbReference type="NCBI Taxonomy" id="747089"/>
    <lineage>
        <taxon>Eukaryota</taxon>
        <taxon>Fungi</taxon>
        <taxon>Fungi incertae sedis</taxon>
        <taxon>Mucoromycota</taxon>
        <taxon>Glomeromycotina</taxon>
        <taxon>Glomeromycetes</taxon>
        <taxon>Glomerales</taxon>
        <taxon>Glomeraceae</taxon>
        <taxon>Rhizophagus</taxon>
    </lineage>
</organism>
<proteinExistence type="predicted"/>
<dbReference type="HOGENOM" id="CLU_2905288_0_0_1"/>
<protein>
    <submittedName>
        <fullName evidence="2">Uncharacterized protein</fullName>
    </submittedName>
</protein>
<accession>U9TVI5</accession>
<dbReference type="AlphaFoldDB" id="U9TVI5"/>
<gene>
    <name evidence="2" type="ORF">GLOINDRAFT_29546</name>
</gene>